<dbReference type="OrthoDB" id="4773000at2759"/>
<evidence type="ECO:0000259" key="1">
    <source>
        <dbReference type="Pfam" id="PF06985"/>
    </source>
</evidence>
<feature type="domain" description="Heterokaryon incompatibility" evidence="1">
    <location>
        <begin position="22"/>
        <end position="115"/>
    </location>
</feature>
<evidence type="ECO:0000313" key="3">
    <source>
        <dbReference type="EMBL" id="KAH7136295.1"/>
    </source>
</evidence>
<evidence type="ECO:0000259" key="2">
    <source>
        <dbReference type="Pfam" id="PF26640"/>
    </source>
</evidence>
<dbReference type="Proteomes" id="UP000738349">
    <property type="component" value="Unassembled WGS sequence"/>
</dbReference>
<reference evidence="3" key="1">
    <citation type="journal article" date="2021" name="Nat. Commun.">
        <title>Genetic determinants of endophytism in the Arabidopsis root mycobiome.</title>
        <authorList>
            <person name="Mesny F."/>
            <person name="Miyauchi S."/>
            <person name="Thiergart T."/>
            <person name="Pickel B."/>
            <person name="Atanasova L."/>
            <person name="Karlsson M."/>
            <person name="Huettel B."/>
            <person name="Barry K.W."/>
            <person name="Haridas S."/>
            <person name="Chen C."/>
            <person name="Bauer D."/>
            <person name="Andreopoulos W."/>
            <person name="Pangilinan J."/>
            <person name="LaButti K."/>
            <person name="Riley R."/>
            <person name="Lipzen A."/>
            <person name="Clum A."/>
            <person name="Drula E."/>
            <person name="Henrissat B."/>
            <person name="Kohler A."/>
            <person name="Grigoriev I.V."/>
            <person name="Martin F.M."/>
            <person name="Hacquard S."/>
        </authorList>
    </citation>
    <scope>NUCLEOTIDE SEQUENCE</scope>
    <source>
        <strain evidence="3">MPI-CAGE-AT-0147</strain>
    </source>
</reference>
<dbReference type="InterPro" id="IPR058525">
    <property type="entry name" value="DUF8212"/>
</dbReference>
<evidence type="ECO:0000313" key="4">
    <source>
        <dbReference type="Proteomes" id="UP000738349"/>
    </source>
</evidence>
<keyword evidence="4" id="KW-1185">Reference proteome</keyword>
<proteinExistence type="predicted"/>
<accession>A0A9P9IZ61</accession>
<dbReference type="Pfam" id="PF26640">
    <property type="entry name" value="DUF8212"/>
    <property type="match status" value="1"/>
</dbReference>
<dbReference type="EMBL" id="JAGMUV010000013">
    <property type="protein sequence ID" value="KAH7136295.1"/>
    <property type="molecule type" value="Genomic_DNA"/>
</dbReference>
<sequence length="596" mass="67353">MRLLNTATLQLESFIGEEVPDYAILSHTWYEGEVLFEDICNGGNALNDCTKMGAQKVIASCNKAREAGYTYMWIDTCCIDKSSSAELSEAINSMFAWYRDAKVCYVYLADFQAAEGVDSESFRGSRWFRRGWTLQELLAPPYIEFYDCEWVLIGDRFDLATRTNRITGIECLGCGGFIKARDILDSFSVATRMSWASKRDTTRTEDVAYCLLGIFNINMPLLYGEGEGAFRRLQEEIIRYSDDQSILTWEWPVKWTRAPPSVLAEHPRGFGTSYRPVTRLLDNYSMMMSGGSLIEVDVLLGEWTSTHQNIGGEIAVLNCSANDDPMACPIIFLDETSVGSGLYHRSHILGYKIFEISPDSAEINMEGAKGVDQHLKVTFDPSKLEKTRIRFQISSAARPTLETTPPVRVKLVDATGEYALRHSIPEVGREDLPRNIIGFWTDRCSVEPYRAKLIGAYCFTNGRNNGFFVLLDLRIDVAAAHFSYTGPWWERRAYIASCNVFPWTRVAGEPYHVKNQDLLLKEEFYTEFLAKVYPSNGKKTQATKSSVRFGATTVSASVALVEFLGRKCFELVVEVKEDTPMMLMAQMIFDNPFPSD</sequence>
<dbReference type="InterPro" id="IPR010730">
    <property type="entry name" value="HET"/>
</dbReference>
<dbReference type="AlphaFoldDB" id="A0A9P9IZ61"/>
<protein>
    <submittedName>
        <fullName evidence="3">Heterokaryon incompatibility protein-domain-containing protein</fullName>
    </submittedName>
</protein>
<gene>
    <name evidence="3" type="ORF">EDB81DRAFT_870469</name>
</gene>
<dbReference type="Pfam" id="PF06985">
    <property type="entry name" value="HET"/>
    <property type="match status" value="1"/>
</dbReference>
<feature type="domain" description="DUF8212" evidence="2">
    <location>
        <begin position="229"/>
        <end position="258"/>
    </location>
</feature>
<comment type="caution">
    <text evidence="3">The sequence shown here is derived from an EMBL/GenBank/DDBJ whole genome shotgun (WGS) entry which is preliminary data.</text>
</comment>
<dbReference type="PANTHER" id="PTHR10622">
    <property type="entry name" value="HET DOMAIN-CONTAINING PROTEIN"/>
    <property type="match status" value="1"/>
</dbReference>
<dbReference type="PANTHER" id="PTHR10622:SF10">
    <property type="entry name" value="HET DOMAIN-CONTAINING PROTEIN"/>
    <property type="match status" value="1"/>
</dbReference>
<organism evidence="3 4">
    <name type="scientific">Dactylonectria macrodidyma</name>
    <dbReference type="NCBI Taxonomy" id="307937"/>
    <lineage>
        <taxon>Eukaryota</taxon>
        <taxon>Fungi</taxon>
        <taxon>Dikarya</taxon>
        <taxon>Ascomycota</taxon>
        <taxon>Pezizomycotina</taxon>
        <taxon>Sordariomycetes</taxon>
        <taxon>Hypocreomycetidae</taxon>
        <taxon>Hypocreales</taxon>
        <taxon>Nectriaceae</taxon>
        <taxon>Dactylonectria</taxon>
    </lineage>
</organism>
<name>A0A9P9IZ61_9HYPO</name>